<dbReference type="InterPro" id="IPR045249">
    <property type="entry name" value="HARBI1-like"/>
</dbReference>
<comment type="cofactor">
    <cofactor evidence="1">
        <name>a divalent metal cation</name>
        <dbReference type="ChEBI" id="CHEBI:60240"/>
    </cofactor>
</comment>
<keyword evidence="6" id="KW-0378">Hydrolase</keyword>
<keyword evidence="4" id="KW-0540">Nuclease</keyword>
<dbReference type="PANTHER" id="PTHR22930">
    <property type="match status" value="1"/>
</dbReference>
<dbReference type="AlphaFoldDB" id="A0A915E7H4"/>
<organism evidence="9 10">
    <name type="scientific">Ditylenchus dipsaci</name>
    <dbReference type="NCBI Taxonomy" id="166011"/>
    <lineage>
        <taxon>Eukaryota</taxon>
        <taxon>Metazoa</taxon>
        <taxon>Ecdysozoa</taxon>
        <taxon>Nematoda</taxon>
        <taxon>Chromadorea</taxon>
        <taxon>Rhabditida</taxon>
        <taxon>Tylenchina</taxon>
        <taxon>Tylenchomorpha</taxon>
        <taxon>Sphaerularioidea</taxon>
        <taxon>Anguinidae</taxon>
        <taxon>Anguininae</taxon>
        <taxon>Ditylenchus</taxon>
    </lineage>
</organism>
<dbReference type="InterPro" id="IPR027806">
    <property type="entry name" value="HARBI1_dom"/>
</dbReference>
<evidence type="ECO:0000256" key="5">
    <source>
        <dbReference type="ARBA" id="ARBA00022723"/>
    </source>
</evidence>
<dbReference type="GO" id="GO:0004518">
    <property type="term" value="F:nuclease activity"/>
    <property type="evidence" value="ECO:0007669"/>
    <property type="project" value="UniProtKB-KW"/>
</dbReference>
<evidence type="ECO:0000256" key="7">
    <source>
        <dbReference type="ARBA" id="ARBA00023242"/>
    </source>
</evidence>
<dbReference type="Proteomes" id="UP000887574">
    <property type="component" value="Unplaced"/>
</dbReference>
<reference evidence="10" key="1">
    <citation type="submission" date="2022-11" db="UniProtKB">
        <authorList>
            <consortium name="WormBaseParasite"/>
        </authorList>
    </citation>
    <scope>IDENTIFICATION</scope>
</reference>
<evidence type="ECO:0000256" key="6">
    <source>
        <dbReference type="ARBA" id="ARBA00022801"/>
    </source>
</evidence>
<dbReference type="Pfam" id="PF13359">
    <property type="entry name" value="DDE_Tnp_4"/>
    <property type="match status" value="1"/>
</dbReference>
<comment type="subcellular location">
    <subcellularLocation>
        <location evidence="2">Nucleus</location>
    </subcellularLocation>
</comment>
<comment type="similarity">
    <text evidence="3">Belongs to the HARBI1 family.</text>
</comment>
<dbReference type="GO" id="GO:0046872">
    <property type="term" value="F:metal ion binding"/>
    <property type="evidence" value="ECO:0007669"/>
    <property type="project" value="UniProtKB-KW"/>
</dbReference>
<dbReference type="PANTHER" id="PTHR22930:SF269">
    <property type="entry name" value="NUCLEASE HARBI1-LIKE PROTEIN"/>
    <property type="match status" value="1"/>
</dbReference>
<feature type="domain" description="DDE Tnp4" evidence="8">
    <location>
        <begin position="167"/>
        <end position="327"/>
    </location>
</feature>
<keyword evidence="5" id="KW-0479">Metal-binding</keyword>
<sequence length="364" mass="41202">MPVAEHEAIARWLALRLLKRRSYIRPAHYTAARNRTSFAIFWRYYNSPDERDLVRFLRITKPKFDQLYTKLQDQLDAHCPTHLRPINGIIRLAIFLRFIATGPTYSAVAILFAIGDSTVVSICREVASAIVISMESKYLPTPSREMWIRNSELYGRLRNFKNAIGSIDGKHIAISRPDNSGSIFYNYKKFYSIVLLAIADAESRFIAVDIGAAGRNSDATLWISSPIRAFMESPAANLPPVGVDGLPYVILGDGGFGCTDLIITPFTEVSANTNERIVFNERLSRARSSVEHAFGIFAQRWRLFLGVIEASPSNVRLFAHAAVILHNYLTCALEGEVDDDIFFPENRRLLADQRNKMIQDDIRR</sequence>
<keyword evidence="9" id="KW-1185">Reference proteome</keyword>
<evidence type="ECO:0000256" key="2">
    <source>
        <dbReference type="ARBA" id="ARBA00004123"/>
    </source>
</evidence>
<evidence type="ECO:0000313" key="9">
    <source>
        <dbReference type="Proteomes" id="UP000887574"/>
    </source>
</evidence>
<name>A0A915E7H4_9BILA</name>
<dbReference type="GO" id="GO:0005634">
    <property type="term" value="C:nucleus"/>
    <property type="evidence" value="ECO:0007669"/>
    <property type="project" value="UniProtKB-SubCell"/>
</dbReference>
<evidence type="ECO:0000313" key="10">
    <source>
        <dbReference type="WBParaSite" id="jg2873"/>
    </source>
</evidence>
<evidence type="ECO:0000256" key="3">
    <source>
        <dbReference type="ARBA" id="ARBA00006958"/>
    </source>
</evidence>
<dbReference type="GO" id="GO:0016787">
    <property type="term" value="F:hydrolase activity"/>
    <property type="evidence" value="ECO:0007669"/>
    <property type="project" value="UniProtKB-KW"/>
</dbReference>
<dbReference type="WBParaSite" id="jg2873">
    <property type="protein sequence ID" value="jg2873"/>
    <property type="gene ID" value="jg2873"/>
</dbReference>
<evidence type="ECO:0000259" key="8">
    <source>
        <dbReference type="Pfam" id="PF13359"/>
    </source>
</evidence>
<evidence type="ECO:0000256" key="4">
    <source>
        <dbReference type="ARBA" id="ARBA00022722"/>
    </source>
</evidence>
<evidence type="ECO:0000256" key="1">
    <source>
        <dbReference type="ARBA" id="ARBA00001968"/>
    </source>
</evidence>
<accession>A0A915E7H4</accession>
<keyword evidence="7" id="KW-0539">Nucleus</keyword>
<protein>
    <submittedName>
        <fullName evidence="10">DDE Tnp4 domain-containing protein</fullName>
    </submittedName>
</protein>
<proteinExistence type="inferred from homology"/>